<gene>
    <name evidence="1" type="ORF">ABEG18_24475</name>
</gene>
<protein>
    <submittedName>
        <fullName evidence="1">DUF1150 domain-containing protein</fullName>
    </submittedName>
</protein>
<reference evidence="1" key="1">
    <citation type="submission" date="2024-05" db="EMBL/GenBank/DDBJ databases">
        <authorList>
            <person name="Kim S."/>
            <person name="Heo J."/>
            <person name="Choi H."/>
            <person name="Choi Y."/>
            <person name="Kwon S.-W."/>
            <person name="Kim Y."/>
        </authorList>
    </citation>
    <scope>NUCLEOTIDE SEQUENCE</scope>
    <source>
        <strain evidence="1">KACC 23698</strain>
    </source>
</reference>
<dbReference type="InterPro" id="IPR009531">
    <property type="entry name" value="DUF1150"/>
</dbReference>
<dbReference type="EMBL" id="CP157484">
    <property type="protein sequence ID" value="XBO38810.1"/>
    <property type="molecule type" value="Genomic_DNA"/>
</dbReference>
<accession>A0AAU7JF76</accession>
<dbReference type="AlphaFoldDB" id="A0AAU7JF76"/>
<proteinExistence type="predicted"/>
<sequence>MNDAIKTPVTQTPYAGSSEQVTPQVLAAIGGGEIAYVRAIKSDDLNRLFPQAPEIQPGLDLFALLGADGTPIMVTDSRNTAIANAWEHNLVPVSVH</sequence>
<organism evidence="1">
    <name type="scientific">Alsobacter sp. KACC 23698</name>
    <dbReference type="NCBI Taxonomy" id="3149229"/>
    <lineage>
        <taxon>Bacteria</taxon>
        <taxon>Pseudomonadati</taxon>
        <taxon>Pseudomonadota</taxon>
        <taxon>Alphaproteobacteria</taxon>
        <taxon>Hyphomicrobiales</taxon>
        <taxon>Alsobacteraceae</taxon>
        <taxon>Alsobacter</taxon>
    </lineage>
</organism>
<evidence type="ECO:0000313" key="1">
    <source>
        <dbReference type="EMBL" id="XBO38810.1"/>
    </source>
</evidence>
<dbReference type="Pfam" id="PF06620">
    <property type="entry name" value="DUF1150"/>
    <property type="match status" value="1"/>
</dbReference>
<name>A0AAU7JF76_9HYPH</name>
<dbReference type="RefSeq" id="WP_406855650.1">
    <property type="nucleotide sequence ID" value="NZ_CP157484.1"/>
</dbReference>